<dbReference type="AlphaFoldDB" id="B6WQD0"/>
<sequence>MMHWPGIPGIRNRYGAVRCRVHEGTVTICRQNGCVMFAVSGRKRVAF</sequence>
<reference evidence="1 2" key="1">
    <citation type="submission" date="2008-10" db="EMBL/GenBank/DDBJ databases">
        <title>Draft genome sequence of Desulvovibrio piger (ATCC 29098).</title>
        <authorList>
            <person name="Sudarsanam P."/>
            <person name="Ley R."/>
            <person name="Guruge J."/>
            <person name="Turnbaugh P.J."/>
            <person name="Mahowald M."/>
            <person name="Liep D."/>
            <person name="Gordon J."/>
        </authorList>
    </citation>
    <scope>NUCLEOTIDE SEQUENCE [LARGE SCALE GENOMIC DNA]</scope>
    <source>
        <strain evidence="1 2">ATCC 29098</strain>
    </source>
</reference>
<accession>B6WQD0</accession>
<proteinExistence type="predicted"/>
<evidence type="ECO:0000313" key="1">
    <source>
        <dbReference type="EMBL" id="EEB34785.1"/>
    </source>
</evidence>
<comment type="caution">
    <text evidence="1">The sequence shown here is derived from an EMBL/GenBank/DDBJ whole genome shotgun (WGS) entry which is preliminary data.</text>
</comment>
<evidence type="ECO:0000313" key="2">
    <source>
        <dbReference type="Proteomes" id="UP000003676"/>
    </source>
</evidence>
<name>B6WQD0_9BACT</name>
<dbReference type="Proteomes" id="UP000003676">
    <property type="component" value="Unassembled WGS sequence"/>
</dbReference>
<dbReference type="EMBL" id="ABXU01000011">
    <property type="protein sequence ID" value="EEB34785.1"/>
    <property type="molecule type" value="Genomic_DNA"/>
</dbReference>
<organism evidence="1 2">
    <name type="scientific">Desulfovibrio piger ATCC 29098</name>
    <dbReference type="NCBI Taxonomy" id="411464"/>
    <lineage>
        <taxon>Bacteria</taxon>
        <taxon>Pseudomonadati</taxon>
        <taxon>Thermodesulfobacteriota</taxon>
        <taxon>Desulfovibrionia</taxon>
        <taxon>Desulfovibrionales</taxon>
        <taxon>Desulfovibrionaceae</taxon>
        <taxon>Desulfovibrio</taxon>
    </lineage>
</organism>
<reference evidence="1 2" key="2">
    <citation type="submission" date="2008-10" db="EMBL/GenBank/DDBJ databases">
        <authorList>
            <person name="Fulton L."/>
            <person name="Clifton S."/>
            <person name="Fulton B."/>
            <person name="Xu J."/>
            <person name="Minx P."/>
            <person name="Pepin K.H."/>
            <person name="Johnson M."/>
            <person name="Bhonagiri V."/>
            <person name="Nash W.E."/>
            <person name="Mardis E.R."/>
            <person name="Wilson R.K."/>
        </authorList>
    </citation>
    <scope>NUCLEOTIDE SEQUENCE [LARGE SCALE GENOMIC DNA]</scope>
    <source>
        <strain evidence="1 2">ATCC 29098</strain>
    </source>
</reference>
<protein>
    <submittedName>
        <fullName evidence="1">Uncharacterized protein</fullName>
    </submittedName>
</protein>
<gene>
    <name evidence="1" type="ORF">DESPIG_00250</name>
</gene>
<dbReference type="HOGENOM" id="CLU_3167278_0_0_7"/>